<keyword evidence="10 11" id="KW-0511">Multifunctional enzyme</keyword>
<name>A0ABT0I168_9LACO</name>
<dbReference type="HAMAP" id="MF_01576">
    <property type="entry name" value="THF_DHG_CYH"/>
    <property type="match status" value="1"/>
</dbReference>
<comment type="caution">
    <text evidence="11">Lacks conserved residue(s) required for the propagation of feature annotation.</text>
</comment>
<evidence type="ECO:0000256" key="7">
    <source>
        <dbReference type="ARBA" id="ARBA00023002"/>
    </source>
</evidence>
<keyword evidence="3 11" id="KW-0028">Amino-acid biosynthesis</keyword>
<dbReference type="PANTHER" id="PTHR48099">
    <property type="entry name" value="C-1-TETRAHYDROFOLATE SYNTHASE, CYTOPLASMIC-RELATED"/>
    <property type="match status" value="1"/>
</dbReference>
<dbReference type="Proteomes" id="UP001522905">
    <property type="component" value="Unassembled WGS sequence"/>
</dbReference>
<evidence type="ECO:0000256" key="4">
    <source>
        <dbReference type="ARBA" id="ARBA00022755"/>
    </source>
</evidence>
<dbReference type="SUPFAM" id="SSF53223">
    <property type="entry name" value="Aminoacid dehydrogenase-like, N-terminal domain"/>
    <property type="match status" value="1"/>
</dbReference>
<keyword evidence="8 11" id="KW-0368">Histidine biosynthesis</keyword>
<dbReference type="PANTHER" id="PTHR48099:SF5">
    <property type="entry name" value="C-1-TETRAHYDROFOLATE SYNTHASE, CYTOPLASMIC"/>
    <property type="match status" value="1"/>
</dbReference>
<keyword evidence="5 11" id="KW-0378">Hydrolase</keyword>
<keyword evidence="7 11" id="KW-0560">Oxidoreductase</keyword>
<dbReference type="Pfam" id="PF00763">
    <property type="entry name" value="THF_DHG_CYH"/>
    <property type="match status" value="1"/>
</dbReference>
<dbReference type="CDD" id="cd01080">
    <property type="entry name" value="NAD_bind_m-THF_DH_Cyclohyd"/>
    <property type="match status" value="1"/>
</dbReference>
<keyword evidence="2 11" id="KW-0554">One-carbon metabolism</keyword>
<dbReference type="InterPro" id="IPR046346">
    <property type="entry name" value="Aminoacid_DH-like_N_sf"/>
</dbReference>
<dbReference type="EC" id="1.5.1.5" evidence="11"/>
<feature type="binding site" evidence="11">
    <location>
        <begin position="166"/>
        <end position="168"/>
    </location>
    <ligand>
        <name>NADP(+)</name>
        <dbReference type="ChEBI" id="CHEBI:58349"/>
    </ligand>
</feature>
<dbReference type="EC" id="3.5.4.9" evidence="11"/>
<feature type="domain" description="Tetrahydrofolate dehydrogenase/cyclohydrolase NAD(P)-binding" evidence="13">
    <location>
        <begin position="140"/>
        <end position="280"/>
    </location>
</feature>
<evidence type="ECO:0000256" key="10">
    <source>
        <dbReference type="ARBA" id="ARBA00023268"/>
    </source>
</evidence>
<evidence type="ECO:0000313" key="14">
    <source>
        <dbReference type="EMBL" id="MCK8624177.1"/>
    </source>
</evidence>
<comment type="pathway">
    <text evidence="1 11">One-carbon metabolism; tetrahydrofolate interconversion.</text>
</comment>
<dbReference type="InterPro" id="IPR036291">
    <property type="entry name" value="NAD(P)-bd_dom_sf"/>
</dbReference>
<comment type="catalytic activity">
    <reaction evidence="11">
        <text>(6R)-5,10-methylene-5,6,7,8-tetrahydrofolate + NADP(+) = (6R)-5,10-methenyltetrahydrofolate + NADPH</text>
        <dbReference type="Rhea" id="RHEA:22812"/>
        <dbReference type="ChEBI" id="CHEBI:15636"/>
        <dbReference type="ChEBI" id="CHEBI:57455"/>
        <dbReference type="ChEBI" id="CHEBI:57783"/>
        <dbReference type="ChEBI" id="CHEBI:58349"/>
        <dbReference type="EC" id="1.5.1.5"/>
    </reaction>
</comment>
<dbReference type="SUPFAM" id="SSF51735">
    <property type="entry name" value="NAD(P)-binding Rossmann-fold domains"/>
    <property type="match status" value="1"/>
</dbReference>
<comment type="caution">
    <text evidence="14">The sequence shown here is derived from an EMBL/GenBank/DDBJ whole genome shotgun (WGS) entry which is preliminary data.</text>
</comment>
<evidence type="ECO:0000256" key="3">
    <source>
        <dbReference type="ARBA" id="ARBA00022605"/>
    </source>
</evidence>
<evidence type="ECO:0000256" key="8">
    <source>
        <dbReference type="ARBA" id="ARBA00023102"/>
    </source>
</evidence>
<evidence type="ECO:0000256" key="2">
    <source>
        <dbReference type="ARBA" id="ARBA00022563"/>
    </source>
</evidence>
<keyword evidence="9 11" id="KW-0486">Methionine biosynthesis</keyword>
<dbReference type="Gene3D" id="3.40.50.10860">
    <property type="entry name" value="Leucine Dehydrogenase, chain A, domain 1"/>
    <property type="match status" value="1"/>
</dbReference>
<dbReference type="Pfam" id="PF02882">
    <property type="entry name" value="THF_DHG_CYH_C"/>
    <property type="match status" value="1"/>
</dbReference>
<gene>
    <name evidence="11" type="primary">folD</name>
    <name evidence="14" type="ORF">LNP07_01380</name>
</gene>
<evidence type="ECO:0000259" key="13">
    <source>
        <dbReference type="Pfam" id="PF02882"/>
    </source>
</evidence>
<evidence type="ECO:0000256" key="11">
    <source>
        <dbReference type="HAMAP-Rule" id="MF_01576"/>
    </source>
</evidence>
<dbReference type="InterPro" id="IPR020631">
    <property type="entry name" value="THF_DH/CycHdrlase_NAD-bd_dom"/>
</dbReference>
<keyword evidence="6 11" id="KW-0521">NADP</keyword>
<accession>A0ABT0I168</accession>
<dbReference type="InterPro" id="IPR020867">
    <property type="entry name" value="THF_DH/CycHdrlase_CS"/>
</dbReference>
<comment type="subunit">
    <text evidence="11">Homodimer.</text>
</comment>
<sequence>MATIIDGRKLAKKINDETAKQVTKLKSENVFPCLAVILVGDDQASHRYVRSKHRKAEQLGIKSIVKEMPENTTQEDLMQVLNEYNNDDDIHAILIQSPLPKQIDEKFIMKQINPKKDVDGFQTINAGNLFLNESTNYPVACTPNGVMQMFKEYNVALEGKKAVVIGRSTIVGRPMAALLINAGAEVTVLNHFAEVSQYTKDADIIVSATGKLHTLRAADVKAGATVIDVGQNVDENGKLVGDVDFDEVAKVAGNITPVPGGVGPMTICMLMKQTVQLAKWSDKRNG</sequence>
<comment type="similarity">
    <text evidence="11">Belongs to the tetrahydrofolate dehydrogenase/cyclohydrolase family.</text>
</comment>
<evidence type="ECO:0000256" key="6">
    <source>
        <dbReference type="ARBA" id="ARBA00022857"/>
    </source>
</evidence>
<feature type="domain" description="Tetrahydrofolate dehydrogenase/cyclohydrolase catalytic" evidence="12">
    <location>
        <begin position="5"/>
        <end position="119"/>
    </location>
</feature>
<proteinExistence type="inferred from homology"/>
<evidence type="ECO:0000256" key="9">
    <source>
        <dbReference type="ARBA" id="ARBA00023167"/>
    </source>
</evidence>
<dbReference type="InterPro" id="IPR000672">
    <property type="entry name" value="THF_DH/CycHdrlase"/>
</dbReference>
<evidence type="ECO:0000313" key="15">
    <source>
        <dbReference type="Proteomes" id="UP001522905"/>
    </source>
</evidence>
<dbReference type="PROSITE" id="PS00767">
    <property type="entry name" value="THF_DHG_CYH_2"/>
    <property type="match status" value="1"/>
</dbReference>
<dbReference type="InterPro" id="IPR020630">
    <property type="entry name" value="THF_DH/CycHdrlase_cat_dom"/>
</dbReference>
<protein>
    <recommendedName>
        <fullName evidence="11">Bifunctional protein FolD</fullName>
    </recommendedName>
    <domain>
        <recommendedName>
            <fullName evidence="11">Methylenetetrahydrofolate dehydrogenase</fullName>
            <ecNumber evidence="11">1.5.1.5</ecNumber>
        </recommendedName>
    </domain>
    <domain>
        <recommendedName>
            <fullName evidence="11">Methenyltetrahydrofolate cyclohydrolase</fullName>
            <ecNumber evidence="11">3.5.4.9</ecNumber>
        </recommendedName>
    </domain>
</protein>
<evidence type="ECO:0000259" key="12">
    <source>
        <dbReference type="Pfam" id="PF00763"/>
    </source>
</evidence>
<dbReference type="RefSeq" id="WP_248601437.1">
    <property type="nucleotide sequence ID" value="NZ_JAJIAO010000001.1"/>
</dbReference>
<dbReference type="EMBL" id="JAJIAO010000001">
    <property type="protein sequence ID" value="MCK8624177.1"/>
    <property type="molecule type" value="Genomic_DNA"/>
</dbReference>
<evidence type="ECO:0000256" key="5">
    <source>
        <dbReference type="ARBA" id="ARBA00022801"/>
    </source>
</evidence>
<comment type="catalytic activity">
    <reaction evidence="11">
        <text>(6R)-5,10-methenyltetrahydrofolate + H2O = (6R)-10-formyltetrahydrofolate + H(+)</text>
        <dbReference type="Rhea" id="RHEA:23700"/>
        <dbReference type="ChEBI" id="CHEBI:15377"/>
        <dbReference type="ChEBI" id="CHEBI:15378"/>
        <dbReference type="ChEBI" id="CHEBI:57455"/>
        <dbReference type="ChEBI" id="CHEBI:195366"/>
        <dbReference type="EC" id="3.5.4.9"/>
    </reaction>
</comment>
<dbReference type="Gene3D" id="3.40.50.720">
    <property type="entry name" value="NAD(P)-binding Rossmann-like Domain"/>
    <property type="match status" value="1"/>
</dbReference>
<organism evidence="14 15">
    <name type="scientific">Apilactobacillus xinyiensis</name>
    <dbReference type="NCBI Taxonomy" id="2841032"/>
    <lineage>
        <taxon>Bacteria</taxon>
        <taxon>Bacillati</taxon>
        <taxon>Bacillota</taxon>
        <taxon>Bacilli</taxon>
        <taxon>Lactobacillales</taxon>
        <taxon>Lactobacillaceae</taxon>
        <taxon>Apilactobacillus</taxon>
    </lineage>
</organism>
<keyword evidence="15" id="KW-1185">Reference proteome</keyword>
<dbReference type="PRINTS" id="PR00085">
    <property type="entry name" value="THFDHDRGNASE"/>
</dbReference>
<keyword evidence="4 11" id="KW-0658">Purine biosynthesis</keyword>
<comment type="function">
    <text evidence="11">Catalyzes the oxidation of 5,10-methylenetetrahydrofolate to 5,10-methenyltetrahydrofolate and then the hydrolysis of 5,10-methenyltetrahydrofolate to 10-formyltetrahydrofolate.</text>
</comment>
<reference evidence="14 15" key="1">
    <citation type="submission" date="2021-11" db="EMBL/GenBank/DDBJ databases">
        <title>Comparative genomics of bee honey and flower isolates.</title>
        <authorList>
            <person name="Bechtner J.D."/>
            <person name="Gallus M.K."/>
            <person name="Ehrmann M."/>
        </authorList>
    </citation>
    <scope>NUCLEOTIDE SEQUENCE [LARGE SCALE GENOMIC DNA]</scope>
    <source>
        <strain evidence="14 15">M161</strain>
    </source>
</reference>
<evidence type="ECO:0000256" key="1">
    <source>
        <dbReference type="ARBA" id="ARBA00004777"/>
    </source>
</evidence>